<sequence length="237" mass="26371">MGDQQRGPMEAKEFKIHARTKVKAFANLRRTGCHESLPSAPAQDLVEKALFDHDLMEASADDERWVEFYEKLQRLSENSGSAVSAPRDDDNNDNNATSSDDNDQQEEEDHYQWATESFSDDDDDEAKSDTAAVPTHLESRASLPPKHAITQAVHEYVLKALTNGKGRLPKRVRKESWDPSSLAALSMLVEEAAKSQAKFNAKKTMFAKSPRNQVLAAKRQAQKQSQGKGKAKENSDG</sequence>
<dbReference type="EMBL" id="SRRM01000003">
    <property type="protein sequence ID" value="TKY89802.1"/>
    <property type="molecule type" value="Genomic_DNA"/>
</dbReference>
<evidence type="ECO:0000256" key="1">
    <source>
        <dbReference type="SAM" id="MobiDB-lite"/>
    </source>
</evidence>
<feature type="region of interest" description="Disordered" evidence="1">
    <location>
        <begin position="76"/>
        <end position="146"/>
    </location>
</feature>
<dbReference type="GeneID" id="40723994"/>
<dbReference type="RefSeq" id="XP_029741787.1">
    <property type="nucleotide sequence ID" value="XM_029881699.1"/>
</dbReference>
<dbReference type="Proteomes" id="UP000306050">
    <property type="component" value="Chromosome SGRAM_10"/>
</dbReference>
<feature type="compositionally biased region" description="Low complexity" evidence="1">
    <location>
        <begin position="216"/>
        <end position="228"/>
    </location>
</feature>
<evidence type="ECO:0000313" key="3">
    <source>
        <dbReference type="Proteomes" id="UP000306050"/>
    </source>
</evidence>
<name>A0A4U7L372_9BASI</name>
<evidence type="ECO:0000313" key="2">
    <source>
        <dbReference type="EMBL" id="TKY89802.1"/>
    </source>
</evidence>
<dbReference type="OrthoDB" id="2556136at2759"/>
<reference evidence="2 3" key="1">
    <citation type="submission" date="2019-05" db="EMBL/GenBank/DDBJ databases">
        <title>Sporisorium graminicola CBS 10092 draft sequencing and annotation.</title>
        <authorList>
            <person name="Solano-Gonzalez S."/>
            <person name="Caddick M.X."/>
            <person name="Darby A."/>
        </authorList>
    </citation>
    <scope>NUCLEOTIDE SEQUENCE [LARGE SCALE GENOMIC DNA]</scope>
    <source>
        <strain evidence="2 3">CBS 10092</strain>
    </source>
</reference>
<organism evidence="2 3">
    <name type="scientific">Sporisorium graminicola</name>
    <dbReference type="NCBI Taxonomy" id="280036"/>
    <lineage>
        <taxon>Eukaryota</taxon>
        <taxon>Fungi</taxon>
        <taxon>Dikarya</taxon>
        <taxon>Basidiomycota</taxon>
        <taxon>Ustilaginomycotina</taxon>
        <taxon>Ustilaginomycetes</taxon>
        <taxon>Ustilaginales</taxon>
        <taxon>Ustilaginaceae</taxon>
        <taxon>Sporisorium</taxon>
    </lineage>
</organism>
<accession>A0A4U7L372</accession>
<dbReference type="AlphaFoldDB" id="A0A4U7L372"/>
<feature type="region of interest" description="Disordered" evidence="1">
    <location>
        <begin position="210"/>
        <end position="237"/>
    </location>
</feature>
<comment type="caution">
    <text evidence="2">The sequence shown here is derived from an EMBL/GenBank/DDBJ whole genome shotgun (WGS) entry which is preliminary data.</text>
</comment>
<gene>
    <name evidence="2" type="ORF">EX895_001099</name>
</gene>
<dbReference type="KEGG" id="sgra:EX895_001099"/>
<feature type="compositionally biased region" description="Acidic residues" evidence="1">
    <location>
        <begin position="100"/>
        <end position="109"/>
    </location>
</feature>
<protein>
    <submittedName>
        <fullName evidence="2">Uncharacterized protein</fullName>
    </submittedName>
</protein>
<proteinExistence type="predicted"/>
<keyword evidence="3" id="KW-1185">Reference proteome</keyword>